<dbReference type="PROSITE" id="PS00041">
    <property type="entry name" value="HTH_ARAC_FAMILY_1"/>
    <property type="match status" value="1"/>
</dbReference>
<feature type="modified residue" description="4-aspartylphosphate" evidence="4">
    <location>
        <position position="55"/>
    </location>
</feature>
<comment type="caution">
    <text evidence="7">The sequence shown here is derived from an EMBL/GenBank/DDBJ whole genome shotgun (WGS) entry which is preliminary data.</text>
</comment>
<reference evidence="7 8" key="1">
    <citation type="submission" date="2018-06" db="EMBL/GenBank/DDBJ databases">
        <title>Paenibacillus montanisoli sp. nov., isolated from mountain area soil.</title>
        <authorList>
            <person name="Wu M."/>
        </authorList>
    </citation>
    <scope>NUCLEOTIDE SEQUENCE [LARGE SCALE GENOMIC DNA]</scope>
    <source>
        <strain evidence="7 8">RA17</strain>
    </source>
</reference>
<dbReference type="PRINTS" id="PR00032">
    <property type="entry name" value="HTHARAC"/>
</dbReference>
<dbReference type="PROSITE" id="PS01124">
    <property type="entry name" value="HTH_ARAC_FAMILY_2"/>
    <property type="match status" value="1"/>
</dbReference>
<keyword evidence="1" id="KW-0805">Transcription regulation</keyword>
<dbReference type="Gene3D" id="3.40.50.2300">
    <property type="match status" value="1"/>
</dbReference>
<gene>
    <name evidence="7" type="ORF">DL346_25725</name>
</gene>
<dbReference type="SUPFAM" id="SSF46689">
    <property type="entry name" value="Homeodomain-like"/>
    <property type="match status" value="1"/>
</dbReference>
<feature type="domain" description="Response regulatory" evidence="6">
    <location>
        <begin position="3"/>
        <end position="120"/>
    </location>
</feature>
<evidence type="ECO:0000259" key="5">
    <source>
        <dbReference type="PROSITE" id="PS01124"/>
    </source>
</evidence>
<keyword evidence="4" id="KW-0597">Phosphoprotein</keyword>
<dbReference type="Pfam" id="PF00072">
    <property type="entry name" value="Response_reg"/>
    <property type="match status" value="1"/>
</dbReference>
<dbReference type="Pfam" id="PF12833">
    <property type="entry name" value="HTH_18"/>
    <property type="match status" value="1"/>
</dbReference>
<dbReference type="RefSeq" id="WP_112885253.1">
    <property type="nucleotide sequence ID" value="NZ_QLUW01000006.1"/>
</dbReference>
<accession>A0A328TTQ3</accession>
<name>A0A328TTQ3_9BACL</name>
<dbReference type="GO" id="GO:0003700">
    <property type="term" value="F:DNA-binding transcription factor activity"/>
    <property type="evidence" value="ECO:0007669"/>
    <property type="project" value="InterPro"/>
</dbReference>
<protein>
    <recommendedName>
        <fullName evidence="9">DNA-binding response regulator</fullName>
    </recommendedName>
</protein>
<evidence type="ECO:0000256" key="4">
    <source>
        <dbReference type="PROSITE-ProRule" id="PRU00169"/>
    </source>
</evidence>
<evidence type="ECO:0000313" key="8">
    <source>
        <dbReference type="Proteomes" id="UP000249260"/>
    </source>
</evidence>
<dbReference type="OrthoDB" id="1769137at2"/>
<dbReference type="SMART" id="SM00448">
    <property type="entry name" value="REC"/>
    <property type="match status" value="1"/>
</dbReference>
<dbReference type="InterPro" id="IPR001789">
    <property type="entry name" value="Sig_transdc_resp-reg_receiver"/>
</dbReference>
<sequence>MIRAILVDDEHIVRKGLIHILPWQKHGMEVAADFEGGEKALAWMENEHVDLLVTDLSMPGMSGFDLIRTVKERFPNTETAILTCHQDFQYVQDALRLGAIDYIVKTELDDDKLDRLFGRIAEKLAHKEEKPVRTQPAAAASAHSSVTLLLALKPDCKVHELYAQPALKDRPLVALPGNAWFTEELAFQPEAESQAELSSRWAVFCLHQVALKDRSRIKGLLETYIRRHSFYVLEHTGKASAVHDSMQDVLLWETKQPNEEWVKDWRQFDWLYQDEAFQSMMAQIAEQRPDPNKLSGIMHQTVWSWRSMQRWAEREKLLGELGGLQTWAQWQDFLQRVRRSLRSMLEGSGIDKDITARMVQSIEWSLLRLDEGITQEEAAAAVHLSRGYFSDCFKRTTGATYNDFMRMLRMDQAKRLLVQTGIAIQEIAARCGFADESYFRKLFRQETGRSPREFREKQTVYGDYLRWPPALK</sequence>
<dbReference type="InterPro" id="IPR018062">
    <property type="entry name" value="HTH_AraC-typ_CS"/>
</dbReference>
<dbReference type="InterPro" id="IPR018060">
    <property type="entry name" value="HTH_AraC"/>
</dbReference>
<keyword evidence="3" id="KW-0804">Transcription</keyword>
<keyword evidence="2" id="KW-0238">DNA-binding</keyword>
<evidence type="ECO:0000313" key="7">
    <source>
        <dbReference type="EMBL" id="RAP73670.1"/>
    </source>
</evidence>
<dbReference type="SUPFAM" id="SSF52172">
    <property type="entry name" value="CheY-like"/>
    <property type="match status" value="1"/>
</dbReference>
<dbReference type="InterPro" id="IPR020449">
    <property type="entry name" value="Tscrpt_reg_AraC-type_HTH"/>
</dbReference>
<dbReference type="SMART" id="SM00342">
    <property type="entry name" value="HTH_ARAC"/>
    <property type="match status" value="1"/>
</dbReference>
<proteinExistence type="predicted"/>
<dbReference type="EMBL" id="QLUW01000006">
    <property type="protein sequence ID" value="RAP73670.1"/>
    <property type="molecule type" value="Genomic_DNA"/>
</dbReference>
<evidence type="ECO:0000259" key="6">
    <source>
        <dbReference type="PROSITE" id="PS50110"/>
    </source>
</evidence>
<evidence type="ECO:0008006" key="9">
    <source>
        <dbReference type="Google" id="ProtNLM"/>
    </source>
</evidence>
<dbReference type="PANTHER" id="PTHR43280">
    <property type="entry name" value="ARAC-FAMILY TRANSCRIPTIONAL REGULATOR"/>
    <property type="match status" value="1"/>
</dbReference>
<dbReference type="Gene3D" id="1.10.10.60">
    <property type="entry name" value="Homeodomain-like"/>
    <property type="match status" value="2"/>
</dbReference>
<evidence type="ECO:0000256" key="1">
    <source>
        <dbReference type="ARBA" id="ARBA00023015"/>
    </source>
</evidence>
<organism evidence="7 8">
    <name type="scientific">Paenibacillus montanisoli</name>
    <dbReference type="NCBI Taxonomy" id="2081970"/>
    <lineage>
        <taxon>Bacteria</taxon>
        <taxon>Bacillati</taxon>
        <taxon>Bacillota</taxon>
        <taxon>Bacilli</taxon>
        <taxon>Bacillales</taxon>
        <taxon>Paenibacillaceae</taxon>
        <taxon>Paenibacillus</taxon>
    </lineage>
</organism>
<evidence type="ECO:0000256" key="2">
    <source>
        <dbReference type="ARBA" id="ARBA00023125"/>
    </source>
</evidence>
<dbReference type="GO" id="GO:0000160">
    <property type="term" value="P:phosphorelay signal transduction system"/>
    <property type="evidence" value="ECO:0007669"/>
    <property type="project" value="InterPro"/>
</dbReference>
<dbReference type="InterPro" id="IPR011006">
    <property type="entry name" value="CheY-like_superfamily"/>
</dbReference>
<feature type="domain" description="HTH araC/xylS-type" evidence="5">
    <location>
        <begin position="356"/>
        <end position="457"/>
    </location>
</feature>
<dbReference type="InterPro" id="IPR009057">
    <property type="entry name" value="Homeodomain-like_sf"/>
</dbReference>
<dbReference type="AlphaFoldDB" id="A0A328TTQ3"/>
<dbReference type="PROSITE" id="PS50110">
    <property type="entry name" value="RESPONSE_REGULATORY"/>
    <property type="match status" value="1"/>
</dbReference>
<dbReference type="PANTHER" id="PTHR43280:SF2">
    <property type="entry name" value="HTH-TYPE TRANSCRIPTIONAL REGULATOR EXSA"/>
    <property type="match status" value="1"/>
</dbReference>
<dbReference type="GO" id="GO:0043565">
    <property type="term" value="F:sequence-specific DNA binding"/>
    <property type="evidence" value="ECO:0007669"/>
    <property type="project" value="InterPro"/>
</dbReference>
<evidence type="ECO:0000256" key="3">
    <source>
        <dbReference type="ARBA" id="ARBA00023163"/>
    </source>
</evidence>
<keyword evidence="8" id="KW-1185">Reference proteome</keyword>
<dbReference type="Proteomes" id="UP000249260">
    <property type="component" value="Unassembled WGS sequence"/>
</dbReference>
<dbReference type="CDD" id="cd17536">
    <property type="entry name" value="REC_YesN-like"/>
    <property type="match status" value="1"/>
</dbReference>